<dbReference type="AlphaFoldDB" id="A0A5S9IU95"/>
<dbReference type="KEGG" id="uam:UABAM_06650"/>
<keyword evidence="1" id="KW-0472">Membrane</keyword>
<evidence type="ECO:0000256" key="1">
    <source>
        <dbReference type="SAM" id="Phobius"/>
    </source>
</evidence>
<reference evidence="2 3" key="1">
    <citation type="submission" date="2019-08" db="EMBL/GenBank/DDBJ databases">
        <title>Complete genome sequence of Candidatus Uab amorphum.</title>
        <authorList>
            <person name="Shiratori T."/>
            <person name="Suzuki S."/>
            <person name="Kakizawa Y."/>
            <person name="Ishida K."/>
        </authorList>
    </citation>
    <scope>NUCLEOTIDE SEQUENCE [LARGE SCALE GENOMIC DNA]</scope>
    <source>
        <strain evidence="2 3">SRT547</strain>
    </source>
</reference>
<gene>
    <name evidence="2" type="ORF">UABAM_06650</name>
</gene>
<sequence>MIRVRFFTILFMEIFYIDTSKKQVFAVFFPYRIGIFYNVFVRMFGVLLAVIFSSRTMILYCKLLTML</sequence>
<keyword evidence="1" id="KW-1133">Transmembrane helix</keyword>
<dbReference type="EMBL" id="AP019860">
    <property type="protein sequence ID" value="BBM88229.1"/>
    <property type="molecule type" value="Genomic_DNA"/>
</dbReference>
<evidence type="ECO:0000313" key="3">
    <source>
        <dbReference type="Proteomes" id="UP000326354"/>
    </source>
</evidence>
<feature type="transmembrane region" description="Helical" evidence="1">
    <location>
        <begin position="35"/>
        <end position="61"/>
    </location>
</feature>
<organism evidence="2 3">
    <name type="scientific">Uabimicrobium amorphum</name>
    <dbReference type="NCBI Taxonomy" id="2596890"/>
    <lineage>
        <taxon>Bacteria</taxon>
        <taxon>Pseudomonadati</taxon>
        <taxon>Planctomycetota</taxon>
        <taxon>Candidatus Uabimicrobiia</taxon>
        <taxon>Candidatus Uabimicrobiales</taxon>
        <taxon>Candidatus Uabimicrobiaceae</taxon>
        <taxon>Candidatus Uabimicrobium</taxon>
    </lineage>
</organism>
<keyword evidence="1" id="KW-0812">Transmembrane</keyword>
<protein>
    <submittedName>
        <fullName evidence="2">Uncharacterized protein</fullName>
    </submittedName>
</protein>
<name>A0A5S9IU95_UABAM</name>
<accession>A0A5S9IU95</accession>
<dbReference type="Proteomes" id="UP000326354">
    <property type="component" value="Chromosome"/>
</dbReference>
<proteinExistence type="predicted"/>
<keyword evidence="3" id="KW-1185">Reference proteome</keyword>
<evidence type="ECO:0000313" key="2">
    <source>
        <dbReference type="EMBL" id="BBM88229.1"/>
    </source>
</evidence>